<dbReference type="HOGENOM" id="CLU_064039_3_0_0"/>
<organism evidence="2 3">
    <name type="scientific">Simkania negevensis (strain ATCC VR-1471 / DSM 27360 / Z)</name>
    <dbReference type="NCBI Taxonomy" id="331113"/>
    <lineage>
        <taxon>Bacteria</taxon>
        <taxon>Pseudomonadati</taxon>
        <taxon>Chlamydiota</taxon>
        <taxon>Chlamydiia</taxon>
        <taxon>Parachlamydiales</taxon>
        <taxon>Simkaniaceae</taxon>
        <taxon>Simkania</taxon>
    </lineage>
</organism>
<dbReference type="AlphaFoldDB" id="F8L846"/>
<dbReference type="Gene3D" id="3.20.20.140">
    <property type="entry name" value="Metal-dependent hydrolases"/>
    <property type="match status" value="1"/>
</dbReference>
<gene>
    <name evidence="2" type="ordered locus">SNE_A10780</name>
</gene>
<dbReference type="Proteomes" id="UP000000496">
    <property type="component" value="Chromosome gsn.131"/>
</dbReference>
<accession>F8L846</accession>
<name>F8L846_SIMNZ</name>
<dbReference type="Pfam" id="PF04909">
    <property type="entry name" value="Amidohydro_2"/>
    <property type="match status" value="1"/>
</dbReference>
<evidence type="ECO:0000259" key="1">
    <source>
        <dbReference type="Pfam" id="PF04909"/>
    </source>
</evidence>
<reference evidence="2 3" key="2">
    <citation type="journal article" date="2011" name="Mol. Biol. Evol.">
        <title>Unity in variety--the pan-genome of the Chlamydiae.</title>
        <authorList>
            <person name="Collingro A."/>
            <person name="Tischler P."/>
            <person name="Weinmaier T."/>
            <person name="Penz T."/>
            <person name="Heinz E."/>
            <person name="Brunham R.C."/>
            <person name="Read T.D."/>
            <person name="Bavoil P.M."/>
            <person name="Sachse K."/>
            <person name="Kahane S."/>
            <person name="Friedman M.G."/>
            <person name="Rattei T."/>
            <person name="Myers G.S."/>
            <person name="Horn M."/>
        </authorList>
    </citation>
    <scope>NUCLEOTIDE SEQUENCE [LARGE SCALE GENOMIC DNA]</scope>
    <source>
        <strain evidence="3">ATCC VR-1471 / Z</strain>
    </source>
</reference>
<dbReference type="eggNOG" id="COG3618">
    <property type="taxonomic scope" value="Bacteria"/>
</dbReference>
<dbReference type="STRING" id="331113.SNE_A10780"/>
<sequence length="242" mass="27720">MKIFDSHFHLIDPQFPLFENQGFLPKPFLLSDYQKWMEKLEIQGGALVSGSFQQFDTSYLSHFLPKLGPQFYGVAQLPASISDEEIMRLNQAGVRAVRFNVKRGGSESLEELEKMAHRVYDLARWHVELYIDAKDLPSLNLPKVSIDHLGLSAEGLPSLLKWVERGARVKATGFGRLNCNPLPLLQQIHQVNPEALMFGTDLPSTRAKRPFELKDVELILQNFLQEDYERLLWENGISFYST</sequence>
<feature type="domain" description="Amidohydrolase-related" evidence="1">
    <location>
        <begin position="5"/>
        <end position="240"/>
    </location>
</feature>
<evidence type="ECO:0000313" key="2">
    <source>
        <dbReference type="EMBL" id="CCB88955.1"/>
    </source>
</evidence>
<keyword evidence="3" id="KW-1185">Reference proteome</keyword>
<proteinExistence type="predicted"/>
<protein>
    <submittedName>
        <fullName evidence="2">Amidohydrolase 2</fullName>
    </submittedName>
</protein>
<keyword evidence="2" id="KW-0378">Hydrolase</keyword>
<dbReference type="KEGG" id="sng:SNE_A10780"/>
<reference key="1">
    <citation type="journal article" date="2011" name="Mol. Biol. Evol.">
        <title>Unity in variety -- the pan-genome of the Chlamydiae.</title>
        <authorList>
            <person name="Collingro A."/>
            <person name="Tischler P."/>
            <person name="Weinmaier T."/>
            <person name="Penz T."/>
            <person name="Heinz E."/>
            <person name="Brunham R.C."/>
            <person name="Read T.D."/>
            <person name="Bavoil P.M."/>
            <person name="Sachse K."/>
            <person name="Kahane S."/>
            <person name="Friedman M.G."/>
            <person name="Rattei T."/>
            <person name="Myers G.S.A."/>
            <person name="Horn M."/>
        </authorList>
    </citation>
    <scope>NUCLEOTIDE SEQUENCE</scope>
    <source>
        <strain>Z</strain>
    </source>
</reference>
<dbReference type="InterPro" id="IPR032466">
    <property type="entry name" value="Metal_Hydrolase"/>
</dbReference>
<dbReference type="RefSeq" id="WP_013943422.1">
    <property type="nucleotide sequence ID" value="NC_015713.1"/>
</dbReference>
<dbReference type="OrthoDB" id="9787654at2"/>
<evidence type="ECO:0000313" key="3">
    <source>
        <dbReference type="Proteomes" id="UP000000496"/>
    </source>
</evidence>
<dbReference type="InterPro" id="IPR052358">
    <property type="entry name" value="Aro_Compnd_Degr_Hydrolases"/>
</dbReference>
<dbReference type="PANTHER" id="PTHR35563:SF2">
    <property type="entry name" value="BARREL METAL-DEPENDENT HYDROLASE, PUTATIVE (AFU_ORTHOLOGUE AFUA_1G16240)-RELATED"/>
    <property type="match status" value="1"/>
</dbReference>
<dbReference type="EMBL" id="FR872582">
    <property type="protein sequence ID" value="CCB88955.1"/>
    <property type="molecule type" value="Genomic_DNA"/>
</dbReference>
<dbReference type="SUPFAM" id="SSF51556">
    <property type="entry name" value="Metallo-dependent hydrolases"/>
    <property type="match status" value="1"/>
</dbReference>
<dbReference type="PANTHER" id="PTHR35563">
    <property type="entry name" value="BARREL METAL-DEPENDENT HYDROLASE, PUTATIVE (AFU_ORTHOLOGUE AFUA_1G16240)-RELATED"/>
    <property type="match status" value="1"/>
</dbReference>
<dbReference type="GO" id="GO:0016787">
    <property type="term" value="F:hydrolase activity"/>
    <property type="evidence" value="ECO:0007669"/>
    <property type="project" value="UniProtKB-KW"/>
</dbReference>
<dbReference type="InterPro" id="IPR006680">
    <property type="entry name" value="Amidohydro-rel"/>
</dbReference>